<accession>A0A6A2WQW7</accession>
<sequence>MVLSKRGTHKAKWFLGPWRRRASREVDGTGNSHVFPSSGDRDSECSAEEESNCATSVKITRIKRVGSFRSLLHSNFKFLATMQEGFRLSVPWSKREKKGGFVG</sequence>
<dbReference type="AlphaFoldDB" id="A0A6A2WQW7"/>
<proteinExistence type="predicted"/>
<evidence type="ECO:0000256" key="1">
    <source>
        <dbReference type="SAM" id="MobiDB-lite"/>
    </source>
</evidence>
<protein>
    <submittedName>
        <fullName evidence="2">Uncharacterized protein</fullName>
    </submittedName>
</protein>
<organism evidence="2 3">
    <name type="scientific">Hibiscus syriacus</name>
    <name type="common">Rose of Sharon</name>
    <dbReference type="NCBI Taxonomy" id="106335"/>
    <lineage>
        <taxon>Eukaryota</taxon>
        <taxon>Viridiplantae</taxon>
        <taxon>Streptophyta</taxon>
        <taxon>Embryophyta</taxon>
        <taxon>Tracheophyta</taxon>
        <taxon>Spermatophyta</taxon>
        <taxon>Magnoliopsida</taxon>
        <taxon>eudicotyledons</taxon>
        <taxon>Gunneridae</taxon>
        <taxon>Pentapetalae</taxon>
        <taxon>rosids</taxon>
        <taxon>malvids</taxon>
        <taxon>Malvales</taxon>
        <taxon>Malvaceae</taxon>
        <taxon>Malvoideae</taxon>
        <taxon>Hibiscus</taxon>
    </lineage>
</organism>
<keyword evidence="3" id="KW-1185">Reference proteome</keyword>
<evidence type="ECO:0000313" key="3">
    <source>
        <dbReference type="Proteomes" id="UP000436088"/>
    </source>
</evidence>
<feature type="region of interest" description="Disordered" evidence="1">
    <location>
        <begin position="26"/>
        <end position="47"/>
    </location>
</feature>
<name>A0A6A2WQW7_HIBSY</name>
<dbReference type="EMBL" id="VEPZ02001705">
    <property type="protein sequence ID" value="KAE8662451.1"/>
    <property type="molecule type" value="Genomic_DNA"/>
</dbReference>
<comment type="caution">
    <text evidence="2">The sequence shown here is derived from an EMBL/GenBank/DDBJ whole genome shotgun (WGS) entry which is preliminary data.</text>
</comment>
<evidence type="ECO:0000313" key="2">
    <source>
        <dbReference type="EMBL" id="KAE8662451.1"/>
    </source>
</evidence>
<dbReference type="Proteomes" id="UP000436088">
    <property type="component" value="Unassembled WGS sequence"/>
</dbReference>
<gene>
    <name evidence="2" type="ORF">F3Y22_tig00113337pilonHSYRG00085</name>
</gene>
<reference evidence="2" key="1">
    <citation type="submission" date="2019-09" db="EMBL/GenBank/DDBJ databases">
        <title>Draft genome information of white flower Hibiscus syriacus.</title>
        <authorList>
            <person name="Kim Y.-M."/>
        </authorList>
    </citation>
    <scope>NUCLEOTIDE SEQUENCE [LARGE SCALE GENOMIC DNA]</scope>
    <source>
        <strain evidence="2">YM2019G1</strain>
    </source>
</reference>